<dbReference type="Gene3D" id="3.80.10.10">
    <property type="entry name" value="Ribonuclease Inhibitor"/>
    <property type="match status" value="2"/>
</dbReference>
<evidence type="ECO:0000256" key="2">
    <source>
        <dbReference type="ARBA" id="ARBA00022737"/>
    </source>
</evidence>
<reference evidence="4 5" key="1">
    <citation type="journal article" date="2018" name="Nat. Ecol. Evol.">
        <title>Genomic signatures of mitonuclear coevolution across populations of Tigriopus californicus.</title>
        <authorList>
            <person name="Barreto F.S."/>
            <person name="Watson E.T."/>
            <person name="Lima T.G."/>
            <person name="Willett C.S."/>
            <person name="Edmands S."/>
            <person name="Li W."/>
            <person name="Burton R.S."/>
        </authorList>
    </citation>
    <scope>NUCLEOTIDE SEQUENCE [LARGE SCALE GENOMIC DNA]</scope>
    <source>
        <strain evidence="4 5">San Diego</strain>
    </source>
</reference>
<organism evidence="4 5">
    <name type="scientific">Tigriopus californicus</name>
    <name type="common">Marine copepod</name>
    <dbReference type="NCBI Taxonomy" id="6832"/>
    <lineage>
        <taxon>Eukaryota</taxon>
        <taxon>Metazoa</taxon>
        <taxon>Ecdysozoa</taxon>
        <taxon>Arthropoda</taxon>
        <taxon>Crustacea</taxon>
        <taxon>Multicrustacea</taxon>
        <taxon>Hexanauplia</taxon>
        <taxon>Copepoda</taxon>
        <taxon>Harpacticoida</taxon>
        <taxon>Harpacticidae</taxon>
        <taxon>Tigriopus</taxon>
    </lineage>
</organism>
<dbReference type="STRING" id="6832.A0A553NYX8"/>
<feature type="region of interest" description="Disordered" evidence="3">
    <location>
        <begin position="454"/>
        <end position="506"/>
    </location>
</feature>
<evidence type="ECO:0000256" key="1">
    <source>
        <dbReference type="ARBA" id="ARBA00022614"/>
    </source>
</evidence>
<accession>A0A553NYX8</accession>
<feature type="compositionally biased region" description="Low complexity" evidence="3">
    <location>
        <begin position="460"/>
        <end position="479"/>
    </location>
</feature>
<dbReference type="AlphaFoldDB" id="A0A553NYX8"/>
<keyword evidence="5" id="KW-1185">Reference proteome</keyword>
<evidence type="ECO:0000313" key="5">
    <source>
        <dbReference type="Proteomes" id="UP000318571"/>
    </source>
</evidence>
<dbReference type="Proteomes" id="UP000318571">
    <property type="component" value="Chromosome 9"/>
</dbReference>
<keyword evidence="1" id="KW-0433">Leucine-rich repeat</keyword>
<proteinExistence type="predicted"/>
<dbReference type="GO" id="GO:0005737">
    <property type="term" value="C:cytoplasm"/>
    <property type="evidence" value="ECO:0007669"/>
    <property type="project" value="TreeGrafter"/>
</dbReference>
<dbReference type="OMA" id="GREEMRF"/>
<dbReference type="PANTHER" id="PTHR15454">
    <property type="entry name" value="NISCHARIN RELATED"/>
    <property type="match status" value="1"/>
</dbReference>
<comment type="caution">
    <text evidence="4">The sequence shown here is derived from an EMBL/GenBank/DDBJ whole genome shotgun (WGS) entry which is preliminary data.</text>
</comment>
<dbReference type="EMBL" id="VCGU01000009">
    <property type="protein sequence ID" value="TRY70643.1"/>
    <property type="molecule type" value="Genomic_DNA"/>
</dbReference>
<dbReference type="SUPFAM" id="SSF52047">
    <property type="entry name" value="RNI-like"/>
    <property type="match status" value="1"/>
</dbReference>
<name>A0A553NYX8_TIGCA</name>
<gene>
    <name evidence="4" type="ORF">TCAL_05944</name>
</gene>
<evidence type="ECO:0000313" key="4">
    <source>
        <dbReference type="EMBL" id="TRY70643.1"/>
    </source>
</evidence>
<sequence>MMVKNILESIVDKYSSEESEEETLDFIVFVSTSPECKRGMFPPIMTLIDYDLEAVGSTHLSLSKFSHIAELDLTDNLLSEWSEIFVLLRVFPSLEFLNLSNNLLHAPITPEDLEHHVQQKQQSQRPTLMTKKLVLNGNKIDWTSADRLIQIMPQLEELHLSTNNLHNPCGDEALHHENLRLLFLSCNPIDDFQDMAERLTVQCPKLEQLSLSECPVTFNGEPLTPSDPILPHLNALNLSTTKLSTWEEVDKLRGLPCLTELRVQHVPLLGDCTVHERRSLLIARLPNIQILNGGDIISKTEREDAERAFIRFHLDSDPKPQRYHELVAVHGELDPLVNIDLTPDTVVRVKVCHKDLVREEDIHLYQTVQQFKGRLQDWFGDYVDMAGPEEMKWAQKALYTYNVQNGDKFILDEKMFHSRVRTTSRSSLGSFSPGSKFLENRSITFSISPRNGLMISSPGMKKPTTPMNKNNNHINNNNNHHPKRQHGISPKNSVAKNLFGKSQKKN</sequence>
<evidence type="ECO:0000256" key="3">
    <source>
        <dbReference type="SAM" id="MobiDB-lite"/>
    </source>
</evidence>
<dbReference type="InterPro" id="IPR032675">
    <property type="entry name" value="LRR_dom_sf"/>
</dbReference>
<keyword evidence="2" id="KW-0677">Repeat</keyword>
<protein>
    <submittedName>
        <fullName evidence="4">Uncharacterized protein</fullName>
    </submittedName>
</protein>